<evidence type="ECO:0000256" key="2">
    <source>
        <dbReference type="ARBA" id="ARBA00022801"/>
    </source>
</evidence>
<evidence type="ECO:0000256" key="4">
    <source>
        <dbReference type="HAMAP-Rule" id="MF_00626"/>
    </source>
</evidence>
<dbReference type="Proteomes" id="UP000199701">
    <property type="component" value="Unassembled WGS sequence"/>
</dbReference>
<dbReference type="InterPro" id="IPR005080">
    <property type="entry name" value="Peptidase_A25"/>
</dbReference>
<feature type="propeptide" id="PRO_5011801109" evidence="4">
    <location>
        <begin position="1"/>
        <end position="12"/>
    </location>
</feature>
<dbReference type="InterPro" id="IPR023430">
    <property type="entry name" value="Pept_HybD-like_dom_sf"/>
</dbReference>
<comment type="function">
    <text evidence="4">Initiates the rapid degradation of small, acid-soluble proteins during spore germination.</text>
</comment>
<dbReference type="EMBL" id="FOJI01000010">
    <property type="protein sequence ID" value="SEW32702.1"/>
    <property type="molecule type" value="Genomic_DNA"/>
</dbReference>
<evidence type="ECO:0000313" key="5">
    <source>
        <dbReference type="EMBL" id="SEW32702.1"/>
    </source>
</evidence>
<dbReference type="HAMAP" id="MF_00626">
    <property type="entry name" value="Germination_prot"/>
    <property type="match status" value="1"/>
</dbReference>
<dbReference type="OrthoDB" id="9777293at2"/>
<reference evidence="5 6" key="1">
    <citation type="submission" date="2016-10" db="EMBL/GenBank/DDBJ databases">
        <authorList>
            <person name="de Groot N.N."/>
        </authorList>
    </citation>
    <scope>NUCLEOTIDE SEQUENCE [LARGE SCALE GENOMIC DNA]</scope>
    <source>
        <strain evidence="5 6">DSM 9179</strain>
    </source>
</reference>
<comment type="subunit">
    <text evidence="4">Homotetramer.</text>
</comment>
<dbReference type="GO" id="GO:0009847">
    <property type="term" value="P:spore germination"/>
    <property type="evidence" value="ECO:0007669"/>
    <property type="project" value="UniProtKB-UniRule"/>
</dbReference>
<dbReference type="EC" id="3.4.24.78" evidence="4"/>
<dbReference type="GO" id="GO:0004222">
    <property type="term" value="F:metalloendopeptidase activity"/>
    <property type="evidence" value="ECO:0007669"/>
    <property type="project" value="UniProtKB-UniRule"/>
</dbReference>
<dbReference type="GO" id="GO:0006508">
    <property type="term" value="P:proteolysis"/>
    <property type="evidence" value="ECO:0007669"/>
    <property type="project" value="UniProtKB-UniRule"/>
</dbReference>
<evidence type="ECO:0000256" key="3">
    <source>
        <dbReference type="ARBA" id="ARBA00023145"/>
    </source>
</evidence>
<keyword evidence="6" id="KW-1185">Reference proteome</keyword>
<protein>
    <recommendedName>
        <fullName evidence="4">Germination protease</fullName>
        <ecNumber evidence="4">3.4.24.78</ecNumber>
    </recommendedName>
    <alternativeName>
        <fullName evidence="4">GPR endopeptidase</fullName>
    </alternativeName>
    <alternativeName>
        <fullName evidence="4">Germination proteinase</fullName>
    </alternativeName>
    <alternativeName>
        <fullName evidence="4">Spore protease</fullName>
    </alternativeName>
</protein>
<dbReference type="AlphaFoldDB" id="A0A1I0QYJ7"/>
<dbReference type="PIRSF" id="PIRSF019549">
    <property type="entry name" value="Peptidase_A25"/>
    <property type="match status" value="1"/>
</dbReference>
<feature type="chain" id="PRO_5023302602" description="Germination protease" evidence="4">
    <location>
        <begin position="13"/>
        <end position="314"/>
    </location>
</feature>
<comment type="similarity">
    <text evidence="4">Belongs to the peptidase A25 family.</text>
</comment>
<keyword evidence="2 4" id="KW-0378">Hydrolase</keyword>
<dbReference type="Pfam" id="PF03418">
    <property type="entry name" value="Peptidase_A25"/>
    <property type="match status" value="1"/>
</dbReference>
<comment type="catalytic activity">
    <reaction evidence="4">
        <text>Endopeptidase action with P4 Glu or Asp, P1 preferably Glu &gt; Asp, P1' hydrophobic and P2' Ala.</text>
        <dbReference type="EC" id="3.4.24.78"/>
    </reaction>
</comment>
<evidence type="ECO:0000313" key="6">
    <source>
        <dbReference type="Proteomes" id="UP000199701"/>
    </source>
</evidence>
<dbReference type="Gene3D" id="3.40.50.1450">
    <property type="entry name" value="HybD-like"/>
    <property type="match status" value="1"/>
</dbReference>
<name>A0A1I0QYJ7_9FIRM</name>
<comment type="PTM">
    <text evidence="4">Autoproteolytically processed. The inactive tetrameric zymogen termed p46 autoprocesses to a smaller form termed p41, which is active only during spore germination.</text>
</comment>
<accession>A0A1I0QYJ7</accession>
<keyword evidence="3 4" id="KW-0865">Zymogen</keyword>
<dbReference type="STRING" id="99656.SAMN05421659_11011"/>
<dbReference type="RefSeq" id="WP_092454675.1">
    <property type="nucleotide sequence ID" value="NZ_FOJI01000010.1"/>
</dbReference>
<proteinExistence type="inferred from homology"/>
<sequence>MQKLEKFEIRTDLALEANEQVNKSDTKLKGIIVKEDHNKKLGVLVTRLTVTNKMGEKAINKPMGNYITIESQKLASGDEEYNNQISEIIAKNILELIKEHLTKKKLSILVVGLGNRDVTPDSLGPDVVDNIFIDRHYNEEGDIVLSGMVPGVMAQTGMETAEIIKGIVNEAKPDIVIAIDALAARNSSRLNTTVQLSDKGIHPGSGVGNHRTGITQETIGVPVIAIGVPTVIDAPTIVNDTMENLIKAFSTSKELQGLVKTLSDFTPTEKYNLIKEIISPEMADMYVTPKDVDATIKRIGYTLSDAINIAAGKK</sequence>
<dbReference type="SUPFAM" id="SSF53163">
    <property type="entry name" value="HybD-like"/>
    <property type="match status" value="1"/>
</dbReference>
<dbReference type="NCBIfam" id="TIGR01441">
    <property type="entry name" value="GPR"/>
    <property type="match status" value="1"/>
</dbReference>
<evidence type="ECO:0000256" key="1">
    <source>
        <dbReference type="ARBA" id="ARBA00022670"/>
    </source>
</evidence>
<keyword evidence="1 4" id="KW-0645">Protease</keyword>
<gene>
    <name evidence="4" type="primary">gpr</name>
    <name evidence="5" type="ORF">SAMN05421659_11011</name>
</gene>
<organism evidence="5 6">
    <name type="scientific">[Clostridium] fimetarium</name>
    <dbReference type="NCBI Taxonomy" id="99656"/>
    <lineage>
        <taxon>Bacteria</taxon>
        <taxon>Bacillati</taxon>
        <taxon>Bacillota</taxon>
        <taxon>Clostridia</taxon>
        <taxon>Lachnospirales</taxon>
        <taxon>Lachnospiraceae</taxon>
    </lineage>
</organism>